<evidence type="ECO:0008006" key="4">
    <source>
        <dbReference type="Google" id="ProtNLM"/>
    </source>
</evidence>
<keyword evidence="3" id="KW-1185">Reference proteome</keyword>
<evidence type="ECO:0000313" key="3">
    <source>
        <dbReference type="Proteomes" id="UP000256690"/>
    </source>
</evidence>
<evidence type="ECO:0000256" key="1">
    <source>
        <dbReference type="PROSITE-ProRule" id="PRU00742"/>
    </source>
</evidence>
<dbReference type="EMBL" id="PVWQ01000006">
    <property type="protein sequence ID" value="RDW78954.1"/>
    <property type="molecule type" value="Genomic_DNA"/>
</dbReference>
<proteinExistence type="inferred from homology"/>
<protein>
    <recommendedName>
        <fullName evidence="4">Agmatinase</fullName>
    </recommendedName>
</protein>
<sequence>MSQHRQPLHKPLHLVGHGRRLRGHRKHPLRQAGGHQAAAEWHGDHTVRRNKQPPRPPSPVQEQSPIAVLHFDSHLDSWDPKVLGGGISKCSDINHGSMFHILAEEGALLPDANVHLGTRSMLFDATADLENDARCGFSIIRASDIDRIGVQGIIERVGDIVGDMPVYVSINVDSLDPAYAPATGTLEIGGWSTREMVQVLRGLAAAGIKIVGGDVVEFSPVYDNTAGTTGMAVAHIVYELLMWMVQVPVT</sequence>
<evidence type="ECO:0000313" key="2">
    <source>
        <dbReference type="EMBL" id="RDW78954.1"/>
    </source>
</evidence>
<accession>A0A3D8RYM0</accession>
<dbReference type="RefSeq" id="XP_026603654.1">
    <property type="nucleotide sequence ID" value="XM_026747822.1"/>
</dbReference>
<dbReference type="Pfam" id="PF00491">
    <property type="entry name" value="Arginase"/>
    <property type="match status" value="1"/>
</dbReference>
<dbReference type="InterPro" id="IPR006035">
    <property type="entry name" value="Ureohydrolase"/>
</dbReference>
<dbReference type="InterPro" id="IPR023696">
    <property type="entry name" value="Ureohydrolase_dom_sf"/>
</dbReference>
<dbReference type="GO" id="GO:0033389">
    <property type="term" value="P:putrescine biosynthetic process from arginine, via agmatine"/>
    <property type="evidence" value="ECO:0007669"/>
    <property type="project" value="TreeGrafter"/>
</dbReference>
<dbReference type="PANTHER" id="PTHR11358:SF30">
    <property type="entry name" value="AGMATINASE 1-RELATED"/>
    <property type="match status" value="1"/>
</dbReference>
<comment type="similarity">
    <text evidence="1">Belongs to the arginase family.</text>
</comment>
<dbReference type="PROSITE" id="PS51409">
    <property type="entry name" value="ARGINASE_2"/>
    <property type="match status" value="1"/>
</dbReference>
<dbReference type="OrthoDB" id="288726at2759"/>
<dbReference type="GO" id="GO:0008783">
    <property type="term" value="F:agmatinase activity"/>
    <property type="evidence" value="ECO:0007669"/>
    <property type="project" value="TreeGrafter"/>
</dbReference>
<dbReference type="Gene3D" id="3.40.800.10">
    <property type="entry name" value="Ureohydrolase domain"/>
    <property type="match status" value="1"/>
</dbReference>
<reference evidence="2 3" key="1">
    <citation type="journal article" date="2018" name="IMA Fungus">
        <title>IMA Genome-F 9: Draft genome sequence of Annulohypoxylon stygium, Aspergillus mulundensis, Berkeleyomyces basicola (syn. Thielaviopsis basicola), Ceratocystis smalleyi, two Cercospora beticola strains, Coleophoma cylindrospora, Fusarium fracticaudum, Phialophora cf. hyalina, and Morchella septimelata.</title>
        <authorList>
            <person name="Wingfield B.D."/>
            <person name="Bills G.F."/>
            <person name="Dong Y."/>
            <person name="Huang W."/>
            <person name="Nel W.J."/>
            <person name="Swalarsk-Parry B.S."/>
            <person name="Vaghefi N."/>
            <person name="Wilken P.M."/>
            <person name="An Z."/>
            <person name="de Beer Z.W."/>
            <person name="De Vos L."/>
            <person name="Chen L."/>
            <person name="Duong T.A."/>
            <person name="Gao Y."/>
            <person name="Hammerbacher A."/>
            <person name="Kikkert J.R."/>
            <person name="Li Y."/>
            <person name="Li H."/>
            <person name="Li K."/>
            <person name="Li Q."/>
            <person name="Liu X."/>
            <person name="Ma X."/>
            <person name="Naidoo K."/>
            <person name="Pethybridge S.J."/>
            <person name="Sun J."/>
            <person name="Steenkamp E.T."/>
            <person name="van der Nest M.A."/>
            <person name="van Wyk S."/>
            <person name="Wingfield M.J."/>
            <person name="Xiong C."/>
            <person name="Yue Q."/>
            <person name="Zhang X."/>
        </authorList>
    </citation>
    <scope>NUCLEOTIDE SEQUENCE [LARGE SCALE GENOMIC DNA]</scope>
    <source>
        <strain evidence="2 3">DSM 5745</strain>
    </source>
</reference>
<organism evidence="2 3">
    <name type="scientific">Aspergillus mulundensis</name>
    <dbReference type="NCBI Taxonomy" id="1810919"/>
    <lineage>
        <taxon>Eukaryota</taxon>
        <taxon>Fungi</taxon>
        <taxon>Dikarya</taxon>
        <taxon>Ascomycota</taxon>
        <taxon>Pezizomycotina</taxon>
        <taxon>Eurotiomycetes</taxon>
        <taxon>Eurotiomycetidae</taxon>
        <taxon>Eurotiales</taxon>
        <taxon>Aspergillaceae</taxon>
        <taxon>Aspergillus</taxon>
        <taxon>Aspergillus subgen. Nidulantes</taxon>
    </lineage>
</organism>
<comment type="caution">
    <text evidence="2">The sequence shown here is derived from an EMBL/GenBank/DDBJ whole genome shotgun (WGS) entry which is preliminary data.</text>
</comment>
<dbReference type="Proteomes" id="UP000256690">
    <property type="component" value="Unassembled WGS sequence"/>
</dbReference>
<name>A0A3D8RYM0_9EURO</name>
<gene>
    <name evidence="2" type="ORF">DSM5745_05806</name>
</gene>
<dbReference type="GeneID" id="38116176"/>
<dbReference type="AlphaFoldDB" id="A0A3D8RYM0"/>
<dbReference type="STRING" id="1810919.A0A3D8RYM0"/>
<dbReference type="PANTHER" id="PTHR11358">
    <property type="entry name" value="ARGINASE/AGMATINASE"/>
    <property type="match status" value="1"/>
</dbReference>
<dbReference type="SUPFAM" id="SSF52768">
    <property type="entry name" value="Arginase/deacetylase"/>
    <property type="match status" value="1"/>
</dbReference>
<dbReference type="GO" id="GO:0046872">
    <property type="term" value="F:metal ion binding"/>
    <property type="evidence" value="ECO:0007669"/>
    <property type="project" value="InterPro"/>
</dbReference>